<evidence type="ECO:0000256" key="2">
    <source>
        <dbReference type="ARBA" id="ARBA00022980"/>
    </source>
</evidence>
<dbReference type="InterPro" id="IPR016095">
    <property type="entry name" value="Ribosomal_uL1_3-a/b-sand"/>
</dbReference>
<keyword evidence="2" id="KW-0689">Ribosomal protein</keyword>
<accession>A0ABD0XWN4</accession>
<evidence type="ECO:0000256" key="3">
    <source>
        <dbReference type="ARBA" id="ARBA00023274"/>
    </source>
</evidence>
<organism evidence="5 6">
    <name type="scientific">Ranatra chinensis</name>
    <dbReference type="NCBI Taxonomy" id="642074"/>
    <lineage>
        <taxon>Eukaryota</taxon>
        <taxon>Metazoa</taxon>
        <taxon>Ecdysozoa</taxon>
        <taxon>Arthropoda</taxon>
        <taxon>Hexapoda</taxon>
        <taxon>Insecta</taxon>
        <taxon>Pterygota</taxon>
        <taxon>Neoptera</taxon>
        <taxon>Paraneoptera</taxon>
        <taxon>Hemiptera</taxon>
        <taxon>Heteroptera</taxon>
        <taxon>Panheteroptera</taxon>
        <taxon>Nepomorpha</taxon>
        <taxon>Nepidae</taxon>
        <taxon>Ranatrinae</taxon>
        <taxon>Ranatra</taxon>
    </lineage>
</organism>
<dbReference type="Gene3D" id="3.30.190.20">
    <property type="match status" value="1"/>
</dbReference>
<evidence type="ECO:0000313" key="6">
    <source>
        <dbReference type="Proteomes" id="UP001558652"/>
    </source>
</evidence>
<dbReference type="Pfam" id="PF00687">
    <property type="entry name" value="Ribosomal_L1"/>
    <property type="match status" value="1"/>
</dbReference>
<keyword evidence="3" id="KW-0687">Ribonucleoprotein</keyword>
<dbReference type="AlphaFoldDB" id="A0ABD0XWN4"/>
<dbReference type="InterPro" id="IPR028364">
    <property type="entry name" value="Ribosomal_uL1/biogenesis"/>
</dbReference>
<protein>
    <recommendedName>
        <fullName evidence="7">39S ribosomal protein L1, mitochondrial</fullName>
    </recommendedName>
</protein>
<comment type="caution">
    <text evidence="5">The sequence shown here is derived from an EMBL/GenBank/DDBJ whole genome shotgun (WGS) entry which is preliminary data.</text>
</comment>
<evidence type="ECO:0000313" key="5">
    <source>
        <dbReference type="EMBL" id="KAL1115682.1"/>
    </source>
</evidence>
<evidence type="ECO:0008006" key="7">
    <source>
        <dbReference type="Google" id="ProtNLM"/>
    </source>
</evidence>
<gene>
    <name evidence="5" type="ORF">AAG570_005972</name>
</gene>
<dbReference type="CDD" id="cd00403">
    <property type="entry name" value="Ribosomal_L1"/>
    <property type="match status" value="1"/>
</dbReference>
<dbReference type="InterPro" id="IPR023674">
    <property type="entry name" value="Ribosomal_uL1-like"/>
</dbReference>
<name>A0ABD0XWN4_9HEMI</name>
<keyword evidence="6" id="KW-1185">Reference proteome</keyword>
<sequence length="388" mass="44473">MVYPFPNITWRGERSDVGSWGTFFNLPSVYTQTLLYKVIETLSFKALPAVGRRWGIVRGAECWPRLCAPSRHYAARKGTREKAKKKKVKVEVKKASFVPHALREKQTTEVLKSKRLSDEYKRVPVDDVWVARFHKWRIFDFDEAVECHRETHHPQIYNLPNAPLNAFIELDMRTAKKTKFVDTFSRIAKIDNAFPHGEERAVLVFCKTPELKEEAESAGANLVGDVDILKKIEKGDIVLPDFQFVVAHPNILPELVSLRGLLKKKFPNPKLGTLGTDLAGMVKNIKTGIQYWAFRDEVELDYGWVDTVIGTLDMETEQLEANLKALIEDISSMRPKREGPFITRILLKSAPSVEKLKLNLEPYLPEEFKKDNYASDSDNEEEIQKKSV</sequence>
<dbReference type="SUPFAM" id="SSF56808">
    <property type="entry name" value="Ribosomal protein L1"/>
    <property type="match status" value="1"/>
</dbReference>
<dbReference type="PANTHER" id="PTHR36427">
    <property type="entry name" value="54S RIBOSOMAL PROTEIN L1, MITOCHONDRIAL"/>
    <property type="match status" value="1"/>
</dbReference>
<proteinExistence type="inferred from homology"/>
<comment type="similarity">
    <text evidence="1">Belongs to the universal ribosomal protein uL1 family.</text>
</comment>
<reference evidence="5 6" key="1">
    <citation type="submission" date="2024-07" db="EMBL/GenBank/DDBJ databases">
        <title>Chromosome-level genome assembly of the water stick insect Ranatra chinensis (Heteroptera: Nepidae).</title>
        <authorList>
            <person name="Liu X."/>
        </authorList>
    </citation>
    <scope>NUCLEOTIDE SEQUENCE [LARGE SCALE GENOMIC DNA]</scope>
    <source>
        <strain evidence="5">Cailab_2021Rc</strain>
        <tissue evidence="5">Muscle</tissue>
    </source>
</reference>
<dbReference type="Gene3D" id="3.40.50.790">
    <property type="match status" value="1"/>
</dbReference>
<evidence type="ECO:0000256" key="4">
    <source>
        <dbReference type="SAM" id="MobiDB-lite"/>
    </source>
</evidence>
<dbReference type="PANTHER" id="PTHR36427:SF3">
    <property type="entry name" value="LARGE RIBOSOMAL SUBUNIT PROTEIN UL1M"/>
    <property type="match status" value="1"/>
</dbReference>
<dbReference type="EMBL" id="JBFDAA010000019">
    <property type="protein sequence ID" value="KAL1115682.1"/>
    <property type="molecule type" value="Genomic_DNA"/>
</dbReference>
<feature type="region of interest" description="Disordered" evidence="4">
    <location>
        <begin position="369"/>
        <end position="388"/>
    </location>
</feature>
<dbReference type="GO" id="GO:1990904">
    <property type="term" value="C:ribonucleoprotein complex"/>
    <property type="evidence" value="ECO:0007669"/>
    <property type="project" value="UniProtKB-KW"/>
</dbReference>
<dbReference type="Proteomes" id="UP001558652">
    <property type="component" value="Unassembled WGS sequence"/>
</dbReference>
<dbReference type="GO" id="GO:0005840">
    <property type="term" value="C:ribosome"/>
    <property type="evidence" value="ECO:0007669"/>
    <property type="project" value="UniProtKB-KW"/>
</dbReference>
<evidence type="ECO:0000256" key="1">
    <source>
        <dbReference type="ARBA" id="ARBA00010531"/>
    </source>
</evidence>